<protein>
    <submittedName>
        <fullName evidence="2">Hypothetical_protein</fullName>
    </submittedName>
</protein>
<accession>A0A6J8FN66</accession>
<feature type="region of interest" description="Disordered" evidence="1">
    <location>
        <begin position="1"/>
        <end position="23"/>
    </location>
</feature>
<evidence type="ECO:0000256" key="1">
    <source>
        <dbReference type="SAM" id="MobiDB-lite"/>
    </source>
</evidence>
<reference evidence="2" key="1">
    <citation type="submission" date="2020-06" db="EMBL/GenBank/DDBJ databases">
        <authorList>
            <person name="Camacho E."/>
            <person name="Gonzalez-de la Fuente S."/>
            <person name="Rastrojo A."/>
            <person name="Peiro-Pastor R."/>
            <person name="Solana JC."/>
            <person name="Tabera L."/>
            <person name="Gamarro F."/>
            <person name="Carrasco-Ramiro F."/>
            <person name="Requena JM."/>
            <person name="Aguado B."/>
        </authorList>
    </citation>
    <scope>NUCLEOTIDE SEQUENCE</scope>
</reference>
<proteinExistence type="predicted"/>
<organism evidence="2 3">
    <name type="scientific">Leishmania donovani</name>
    <dbReference type="NCBI Taxonomy" id="5661"/>
    <lineage>
        <taxon>Eukaryota</taxon>
        <taxon>Discoba</taxon>
        <taxon>Euglenozoa</taxon>
        <taxon>Kinetoplastea</taxon>
        <taxon>Metakinetoplastina</taxon>
        <taxon>Trypanosomatida</taxon>
        <taxon>Trypanosomatidae</taxon>
        <taxon>Leishmaniinae</taxon>
        <taxon>Leishmania</taxon>
    </lineage>
</organism>
<evidence type="ECO:0000313" key="3">
    <source>
        <dbReference type="Proteomes" id="UP000601710"/>
    </source>
</evidence>
<dbReference type="EMBL" id="LR812655">
    <property type="protein sequence ID" value="CAC5434120.1"/>
    <property type="molecule type" value="Genomic_DNA"/>
</dbReference>
<gene>
    <name evidence="2" type="ORF">LDHU3_35.1210</name>
</gene>
<name>A0A6J8FN66_LEIDO</name>
<dbReference type="VEuPathDB" id="TriTrypDB:LDHU3_35.1210"/>
<dbReference type="AlphaFoldDB" id="A0A6J8FN66"/>
<evidence type="ECO:0000313" key="2">
    <source>
        <dbReference type="EMBL" id="CAC5434120.1"/>
    </source>
</evidence>
<dbReference type="Proteomes" id="UP000601710">
    <property type="component" value="Chromosome 35"/>
</dbReference>
<sequence>MSAGQVLDGVASERPATANTPVPIHMMGEASAWLERIPPPAVTLPAGAGSPERHPEGAAFGPEAVLRWLGRRTAVRACVSGCFAPGEMDPVAGSGAAE</sequence>